<dbReference type="AlphaFoldDB" id="A0A7L4NBA0"/>
<feature type="non-terminal residue" evidence="5">
    <location>
        <position position="1"/>
    </location>
</feature>
<feature type="region of interest" description="Disordered" evidence="2">
    <location>
        <begin position="267"/>
        <end position="297"/>
    </location>
</feature>
<dbReference type="PANTHER" id="PTHR47118">
    <property type="entry name" value="CYTOTOXIC AND REGULATORY T-CELL MOLECULE"/>
    <property type="match status" value="1"/>
</dbReference>
<dbReference type="Proteomes" id="UP000586704">
    <property type="component" value="Unassembled WGS sequence"/>
</dbReference>
<dbReference type="Pfam" id="PF08205">
    <property type="entry name" value="C2-set_2"/>
    <property type="match status" value="1"/>
</dbReference>
<dbReference type="OrthoDB" id="10006996at2759"/>
<name>A0A7L4NBA0_9AVES</name>
<evidence type="ECO:0000313" key="5">
    <source>
        <dbReference type="EMBL" id="NXY85384.1"/>
    </source>
</evidence>
<feature type="non-terminal residue" evidence="5">
    <location>
        <position position="297"/>
    </location>
</feature>
<evidence type="ECO:0000256" key="2">
    <source>
        <dbReference type="SAM" id="MobiDB-lite"/>
    </source>
</evidence>
<keyword evidence="3" id="KW-1133">Transmembrane helix</keyword>
<evidence type="ECO:0000313" key="6">
    <source>
        <dbReference type="Proteomes" id="UP000586704"/>
    </source>
</evidence>
<dbReference type="GO" id="GO:0002355">
    <property type="term" value="P:detection of tumor cell"/>
    <property type="evidence" value="ECO:0007669"/>
    <property type="project" value="TreeGrafter"/>
</dbReference>
<feature type="compositionally biased region" description="Polar residues" evidence="2">
    <location>
        <begin position="189"/>
        <end position="198"/>
    </location>
</feature>
<feature type="domain" description="Ig-like" evidence="4">
    <location>
        <begin position="72"/>
        <end position="163"/>
    </location>
</feature>
<keyword evidence="3" id="KW-0812">Transmembrane</keyword>
<dbReference type="Gene3D" id="2.60.40.10">
    <property type="entry name" value="Immunoglobulins"/>
    <property type="match status" value="2"/>
</dbReference>
<dbReference type="InterPro" id="IPR053096">
    <property type="entry name" value="CRTAM"/>
</dbReference>
<dbReference type="GO" id="GO:0005886">
    <property type="term" value="C:plasma membrane"/>
    <property type="evidence" value="ECO:0007669"/>
    <property type="project" value="TreeGrafter"/>
</dbReference>
<sequence>TSSHPNFCSYMMSFTSLAALRDQRYKLLQYSRAEFSIQLSNTTVHDEGVYKCFYYGTPFKSTSRTIEVLAAPSKPVLKVSQDTKRGMTLSCYTQGCKPQPQLTWLLDNGMELPGDTQHELEADGKKWSTTSSLTVLAHGANSTASCIVQHPALRGEKLMASFRFEDLPRTGSDQSTISAAAPEDPVVPSSASTPTQHHLQPDVTSACKFALQLHEFTKPGEKHQKSEGINKTENNVLLPVLVAILILVLLIIVLLFMRKLKKAHGAWKRENDVSEQTLESYKSKSNEESPGHEKNGQ</sequence>
<evidence type="ECO:0000256" key="3">
    <source>
        <dbReference type="SAM" id="Phobius"/>
    </source>
</evidence>
<evidence type="ECO:0000259" key="4">
    <source>
        <dbReference type="PROSITE" id="PS50835"/>
    </source>
</evidence>
<dbReference type="PANTHER" id="PTHR47118:SF1">
    <property type="entry name" value="CYTOTOXIC AND REGULATORY T-CELL MOLECULE"/>
    <property type="match status" value="1"/>
</dbReference>
<dbReference type="InterPro" id="IPR036179">
    <property type="entry name" value="Ig-like_dom_sf"/>
</dbReference>
<dbReference type="InterPro" id="IPR013162">
    <property type="entry name" value="CD80_C2-set"/>
</dbReference>
<dbReference type="InterPro" id="IPR007110">
    <property type="entry name" value="Ig-like_dom"/>
</dbReference>
<keyword evidence="1" id="KW-1015">Disulfide bond</keyword>
<dbReference type="GO" id="GO:0005102">
    <property type="term" value="F:signaling receptor binding"/>
    <property type="evidence" value="ECO:0007669"/>
    <property type="project" value="TreeGrafter"/>
</dbReference>
<evidence type="ECO:0000256" key="1">
    <source>
        <dbReference type="ARBA" id="ARBA00023157"/>
    </source>
</evidence>
<organism evidence="5 6">
    <name type="scientific">Ceyx cyanopectus</name>
    <name type="common">Indigo-banded kingfisher</name>
    <dbReference type="NCBI Taxonomy" id="390723"/>
    <lineage>
        <taxon>Eukaryota</taxon>
        <taxon>Metazoa</taxon>
        <taxon>Chordata</taxon>
        <taxon>Craniata</taxon>
        <taxon>Vertebrata</taxon>
        <taxon>Euteleostomi</taxon>
        <taxon>Archelosauria</taxon>
        <taxon>Archosauria</taxon>
        <taxon>Dinosauria</taxon>
        <taxon>Saurischia</taxon>
        <taxon>Theropoda</taxon>
        <taxon>Coelurosauria</taxon>
        <taxon>Aves</taxon>
        <taxon>Neognathae</taxon>
        <taxon>Neoaves</taxon>
        <taxon>Telluraves</taxon>
        <taxon>Coraciimorphae</taxon>
        <taxon>Coraciiformes</taxon>
        <taxon>Alcedinidae</taxon>
        <taxon>Ceyx</taxon>
    </lineage>
</organism>
<dbReference type="PROSITE" id="PS50835">
    <property type="entry name" value="IG_LIKE"/>
    <property type="match status" value="1"/>
</dbReference>
<dbReference type="GO" id="GO:0008037">
    <property type="term" value="P:cell recognition"/>
    <property type="evidence" value="ECO:0007669"/>
    <property type="project" value="TreeGrafter"/>
</dbReference>
<dbReference type="SUPFAM" id="SSF48726">
    <property type="entry name" value="Immunoglobulin"/>
    <property type="match status" value="2"/>
</dbReference>
<accession>A0A7L4NBA0</accession>
<dbReference type="GO" id="GO:0002860">
    <property type="term" value="P:positive regulation of natural killer cell mediated cytotoxicity directed against tumor cell target"/>
    <property type="evidence" value="ECO:0007669"/>
    <property type="project" value="TreeGrafter"/>
</dbReference>
<dbReference type="EMBL" id="VYZU01038760">
    <property type="protein sequence ID" value="NXY85384.1"/>
    <property type="molecule type" value="Genomic_DNA"/>
</dbReference>
<feature type="compositionally biased region" description="Basic and acidic residues" evidence="2">
    <location>
        <begin position="281"/>
        <end position="297"/>
    </location>
</feature>
<feature type="transmembrane region" description="Helical" evidence="3">
    <location>
        <begin position="236"/>
        <end position="257"/>
    </location>
</feature>
<gene>
    <name evidence="5" type="primary">Crtam</name>
    <name evidence="5" type="ORF">CEYCYA_R04938</name>
</gene>
<feature type="region of interest" description="Disordered" evidence="2">
    <location>
        <begin position="169"/>
        <end position="199"/>
    </location>
</feature>
<protein>
    <submittedName>
        <fullName evidence="5">CRTAM protein</fullName>
    </submittedName>
</protein>
<keyword evidence="3" id="KW-0472">Membrane</keyword>
<comment type="caution">
    <text evidence="5">The sequence shown here is derived from an EMBL/GenBank/DDBJ whole genome shotgun (WGS) entry which is preliminary data.</text>
</comment>
<proteinExistence type="predicted"/>
<reference evidence="5 6" key="1">
    <citation type="submission" date="2020-02" db="EMBL/GenBank/DDBJ databases">
        <title>Bird 10,000 Genomes (B10K) Project - Family phase.</title>
        <authorList>
            <person name="Zhang G."/>
        </authorList>
    </citation>
    <scope>NUCLEOTIDE SEQUENCE [LARGE SCALE GENOMIC DNA]</scope>
    <source>
        <strain evidence="5">B10K-DU-013-51</strain>
        <tissue evidence="5">Mixed tissue sample</tissue>
    </source>
</reference>
<dbReference type="InterPro" id="IPR013783">
    <property type="entry name" value="Ig-like_fold"/>
</dbReference>
<keyword evidence="6" id="KW-1185">Reference proteome</keyword>